<evidence type="ECO:0000256" key="12">
    <source>
        <dbReference type="PROSITE-ProRule" id="PRU00560"/>
    </source>
</evidence>
<dbReference type="PROSITE" id="PS51217">
    <property type="entry name" value="UVRD_HELICASE_CTER"/>
    <property type="match status" value="1"/>
</dbReference>
<comment type="caution">
    <text evidence="16">The sequence shown here is derived from an EMBL/GenBank/DDBJ whole genome shotgun (WGS) entry which is preliminary data.</text>
</comment>
<feature type="domain" description="UvrD-like helicase C-terminal" evidence="15">
    <location>
        <begin position="294"/>
        <end position="517"/>
    </location>
</feature>
<dbReference type="Pfam" id="PF13361">
    <property type="entry name" value="UvrD_C"/>
    <property type="match status" value="2"/>
</dbReference>
<keyword evidence="2 12" id="KW-0547">Nucleotide-binding</keyword>
<comment type="catalytic activity">
    <reaction evidence="8">
        <text>Couples ATP hydrolysis with the unwinding of duplex DNA by translocating in the 3'-5' direction.</text>
        <dbReference type="EC" id="5.6.2.4"/>
    </reaction>
</comment>
<dbReference type="InterPro" id="IPR027417">
    <property type="entry name" value="P-loop_NTPase"/>
</dbReference>
<evidence type="ECO:0000259" key="15">
    <source>
        <dbReference type="PROSITE" id="PS51217"/>
    </source>
</evidence>
<dbReference type="InterPro" id="IPR013986">
    <property type="entry name" value="DExx_box_DNA_helicase_dom_sf"/>
</dbReference>
<feature type="compositionally biased region" description="Basic and acidic residues" evidence="13">
    <location>
        <begin position="590"/>
        <end position="600"/>
    </location>
</feature>
<feature type="region of interest" description="Disordered" evidence="13">
    <location>
        <begin position="588"/>
        <end position="656"/>
    </location>
</feature>
<evidence type="ECO:0000256" key="8">
    <source>
        <dbReference type="ARBA" id="ARBA00034617"/>
    </source>
</evidence>
<organism evidence="16 17">
    <name type="scientific">Rhodovibrio sodomensis</name>
    <dbReference type="NCBI Taxonomy" id="1088"/>
    <lineage>
        <taxon>Bacteria</taxon>
        <taxon>Pseudomonadati</taxon>
        <taxon>Pseudomonadota</taxon>
        <taxon>Alphaproteobacteria</taxon>
        <taxon>Rhodospirillales</taxon>
        <taxon>Rhodovibrionaceae</taxon>
        <taxon>Rhodovibrio</taxon>
    </lineage>
</organism>
<reference evidence="16 17" key="1">
    <citation type="journal article" date="2020" name="Microorganisms">
        <title>Osmotic Adaptation and Compatible Solute Biosynthesis of Phototrophic Bacteria as Revealed from Genome Analyses.</title>
        <authorList>
            <person name="Imhoff J.F."/>
            <person name="Rahn T."/>
            <person name="Kunzel S."/>
            <person name="Keller A."/>
            <person name="Neulinger S.C."/>
        </authorList>
    </citation>
    <scope>NUCLEOTIDE SEQUENCE [LARGE SCALE GENOMIC DNA]</scope>
    <source>
        <strain evidence="16 17">DSM 9895</strain>
    </source>
</reference>
<feature type="domain" description="UvrD-like helicase ATP-binding" evidence="14">
    <location>
        <begin position="8"/>
        <end position="293"/>
    </location>
</feature>
<accession>A0ABS1DFH7</accession>
<comment type="similarity">
    <text evidence="1">Belongs to the helicase family. UvrD subfamily.</text>
</comment>
<dbReference type="Gene3D" id="3.40.50.300">
    <property type="entry name" value="P-loop containing nucleotide triphosphate hydrolases"/>
    <property type="match status" value="3"/>
</dbReference>
<dbReference type="RefSeq" id="WP_200341537.1">
    <property type="nucleotide sequence ID" value="NZ_NRRL01000041.1"/>
</dbReference>
<dbReference type="Gene3D" id="1.10.10.160">
    <property type="match status" value="1"/>
</dbReference>
<evidence type="ECO:0000256" key="11">
    <source>
        <dbReference type="ARBA" id="ARBA00048988"/>
    </source>
</evidence>
<evidence type="ECO:0000256" key="4">
    <source>
        <dbReference type="ARBA" id="ARBA00022806"/>
    </source>
</evidence>
<evidence type="ECO:0000256" key="13">
    <source>
        <dbReference type="SAM" id="MobiDB-lite"/>
    </source>
</evidence>
<proteinExistence type="inferred from homology"/>
<dbReference type="InterPro" id="IPR014016">
    <property type="entry name" value="UvrD-like_ATP-bd"/>
</dbReference>
<evidence type="ECO:0000256" key="10">
    <source>
        <dbReference type="ARBA" id="ARBA00034923"/>
    </source>
</evidence>
<dbReference type="Pfam" id="PF00580">
    <property type="entry name" value="UvrD-helicase"/>
    <property type="match status" value="1"/>
</dbReference>
<name>A0ABS1DFH7_9PROT</name>
<dbReference type="EMBL" id="NRRL01000041">
    <property type="protein sequence ID" value="MBK1669210.1"/>
    <property type="molecule type" value="Genomic_DNA"/>
</dbReference>
<evidence type="ECO:0000256" key="3">
    <source>
        <dbReference type="ARBA" id="ARBA00022801"/>
    </source>
</evidence>
<keyword evidence="5 12" id="KW-0067">ATP-binding</keyword>
<comment type="catalytic activity">
    <reaction evidence="11">
        <text>ATP + H2O = ADP + phosphate + H(+)</text>
        <dbReference type="Rhea" id="RHEA:13065"/>
        <dbReference type="ChEBI" id="CHEBI:15377"/>
        <dbReference type="ChEBI" id="CHEBI:15378"/>
        <dbReference type="ChEBI" id="CHEBI:30616"/>
        <dbReference type="ChEBI" id="CHEBI:43474"/>
        <dbReference type="ChEBI" id="CHEBI:456216"/>
        <dbReference type="EC" id="5.6.2.4"/>
    </reaction>
</comment>
<dbReference type="InterPro" id="IPR000212">
    <property type="entry name" value="DNA_helicase_UvrD/REP"/>
</dbReference>
<dbReference type="CDD" id="cd17932">
    <property type="entry name" value="DEXQc_UvrD"/>
    <property type="match status" value="1"/>
</dbReference>
<dbReference type="Proteomes" id="UP001296873">
    <property type="component" value="Unassembled WGS sequence"/>
</dbReference>
<keyword evidence="6" id="KW-0238">DNA-binding</keyword>
<keyword evidence="4 12" id="KW-0347">Helicase</keyword>
<evidence type="ECO:0000256" key="9">
    <source>
        <dbReference type="ARBA" id="ARBA00034808"/>
    </source>
</evidence>
<sequence>MPKNDPAAELNEAQRAAAVAGGGPHLVLAGPGTGKTKTLVSRFAILIQRGVDPKRVLCVTFTKKAADEMVERLSPYLSGVGKRDLSVGTFHSLSGRLLREFASHAGLTRDFDIYADRDQARLLAEERIWWDADDGGEITEIISVAKDSLLTPDSFRKDAEKRLKDGKIGANDWRFRAAAAYRRYQKALQDRNAADFGDLLNHVVFTLRDNPEIAKEVSRRYDYLLVDEFQDVNPAQVAFLDLLMAANPNIWAVGDDDQTLYGFRASDVRFILNFPKRHPDTTVHKLVENYRSTPAILHPSLQLIGANRKRFSKPLRPNRSGGAKVVCAEFETAEAEARWIVECVEKLIERGDDPSSIGVLCRVGHVGSRLQMRFRDKKIPVDLRGIQDFWSTPEVRAFVGVLRVTADERHPDRTHAFGSAARQRKYGQLADELRQEKADFATQCQRAAKLVAAESLTNKDEGVRERWRRNTGIARGVAAELGSIEALEEEIERSTAAKRFGGNRSAVALSTAHSSKGLEWDTVFIAGFEQNLMPHKLAEDPEEERRIAYVAMTRARKVLCMSWSELRDETPGGPSPFLWEALSGSSDATIDWRGKPDGKPWETAPPEPPKNAKEVFNEKMERAFGPGESRKSKAEARRQPQPGSSTGSSRSGEKFSDREVDRLAGLYLKHGDVADLAKSVHRGAPEVAKAILGHWGVHLDDVDCPEGTLALVMTRLQGGPKSVKRRIEMLRQQAGKRGLTDADLRAPIRSGPLAGKSPAAWVATGKTPFEALKEIGSR</sequence>
<evidence type="ECO:0000256" key="2">
    <source>
        <dbReference type="ARBA" id="ARBA00022741"/>
    </source>
</evidence>
<evidence type="ECO:0000256" key="5">
    <source>
        <dbReference type="ARBA" id="ARBA00022840"/>
    </source>
</evidence>
<keyword evidence="17" id="KW-1185">Reference proteome</keyword>
<protein>
    <recommendedName>
        <fullName evidence="9">DNA 3'-5' helicase</fullName>
        <ecNumber evidence="9">5.6.2.4</ecNumber>
    </recommendedName>
    <alternativeName>
        <fullName evidence="10">DNA 3'-5' helicase II</fullName>
    </alternativeName>
</protein>
<evidence type="ECO:0000313" key="17">
    <source>
        <dbReference type="Proteomes" id="UP001296873"/>
    </source>
</evidence>
<dbReference type="EC" id="5.6.2.4" evidence="9"/>
<gene>
    <name evidence="16" type="ORF">CKO28_14325</name>
</gene>
<dbReference type="SUPFAM" id="SSF52540">
    <property type="entry name" value="P-loop containing nucleoside triphosphate hydrolases"/>
    <property type="match status" value="1"/>
</dbReference>
<evidence type="ECO:0000256" key="7">
    <source>
        <dbReference type="ARBA" id="ARBA00023235"/>
    </source>
</evidence>
<keyword evidence="7" id="KW-0413">Isomerase</keyword>
<feature type="binding site" evidence="12">
    <location>
        <begin position="29"/>
        <end position="36"/>
    </location>
    <ligand>
        <name>ATP</name>
        <dbReference type="ChEBI" id="CHEBI:30616"/>
    </ligand>
</feature>
<evidence type="ECO:0000256" key="6">
    <source>
        <dbReference type="ARBA" id="ARBA00023125"/>
    </source>
</evidence>
<dbReference type="InterPro" id="IPR014017">
    <property type="entry name" value="DNA_helicase_UvrD-like_C"/>
</dbReference>
<evidence type="ECO:0000256" key="1">
    <source>
        <dbReference type="ARBA" id="ARBA00009922"/>
    </source>
</evidence>
<dbReference type="PROSITE" id="PS51198">
    <property type="entry name" value="UVRD_HELICASE_ATP_BIND"/>
    <property type="match status" value="1"/>
</dbReference>
<keyword evidence="3 12" id="KW-0378">Hydrolase</keyword>
<dbReference type="PANTHER" id="PTHR11070:SF2">
    <property type="entry name" value="ATP-DEPENDENT DNA HELICASE SRS2"/>
    <property type="match status" value="1"/>
</dbReference>
<evidence type="ECO:0000259" key="14">
    <source>
        <dbReference type="PROSITE" id="PS51198"/>
    </source>
</evidence>
<dbReference type="PANTHER" id="PTHR11070">
    <property type="entry name" value="UVRD / RECB / PCRA DNA HELICASE FAMILY MEMBER"/>
    <property type="match status" value="1"/>
</dbReference>
<feature type="compositionally biased region" description="Polar residues" evidence="13">
    <location>
        <begin position="641"/>
        <end position="650"/>
    </location>
</feature>
<feature type="compositionally biased region" description="Basic and acidic residues" evidence="13">
    <location>
        <begin position="610"/>
        <end position="638"/>
    </location>
</feature>
<evidence type="ECO:0000313" key="16">
    <source>
        <dbReference type="EMBL" id="MBK1669210.1"/>
    </source>
</evidence>